<dbReference type="EMBL" id="JAPEIS010000007">
    <property type="protein sequence ID" value="KAJ8064557.1"/>
    <property type="molecule type" value="Genomic_DNA"/>
</dbReference>
<evidence type="ECO:0000313" key="1">
    <source>
        <dbReference type="EMBL" id="KAJ8064557.1"/>
    </source>
</evidence>
<dbReference type="Proteomes" id="UP001152300">
    <property type="component" value="Unassembled WGS sequence"/>
</dbReference>
<reference evidence="1" key="1">
    <citation type="submission" date="2022-11" db="EMBL/GenBank/DDBJ databases">
        <title>Genome Resource of Sclerotinia nivalis Strain SnTB1, a Plant Pathogen Isolated from American Ginseng.</title>
        <authorList>
            <person name="Fan S."/>
        </authorList>
    </citation>
    <scope>NUCLEOTIDE SEQUENCE</scope>
    <source>
        <strain evidence="1">SnTB1</strain>
    </source>
</reference>
<sequence>MFGFSPIIYRSTSSSLKSYYPLVIHFKPINPNGTYNRAHVKMIPWLCSSPAVPFSRYIYLYSRTWTASYAEKVASSKVSHSSNMNESPSVSKCYPLNRANTGVFPSEMFFCRL</sequence>
<name>A0A9X0AKP9_9HELO</name>
<evidence type="ECO:0000313" key="2">
    <source>
        <dbReference type="Proteomes" id="UP001152300"/>
    </source>
</evidence>
<protein>
    <submittedName>
        <fullName evidence="1">Uncharacterized protein</fullName>
    </submittedName>
</protein>
<keyword evidence="2" id="KW-1185">Reference proteome</keyword>
<organism evidence="1 2">
    <name type="scientific">Sclerotinia nivalis</name>
    <dbReference type="NCBI Taxonomy" id="352851"/>
    <lineage>
        <taxon>Eukaryota</taxon>
        <taxon>Fungi</taxon>
        <taxon>Dikarya</taxon>
        <taxon>Ascomycota</taxon>
        <taxon>Pezizomycotina</taxon>
        <taxon>Leotiomycetes</taxon>
        <taxon>Helotiales</taxon>
        <taxon>Sclerotiniaceae</taxon>
        <taxon>Sclerotinia</taxon>
    </lineage>
</organism>
<accession>A0A9X0AKP9</accession>
<dbReference type="AlphaFoldDB" id="A0A9X0AKP9"/>
<proteinExistence type="predicted"/>
<comment type="caution">
    <text evidence="1">The sequence shown here is derived from an EMBL/GenBank/DDBJ whole genome shotgun (WGS) entry which is preliminary data.</text>
</comment>
<gene>
    <name evidence="1" type="ORF">OCU04_006887</name>
</gene>